<evidence type="ECO:0000313" key="10">
    <source>
        <dbReference type="Proteomes" id="UP001589792"/>
    </source>
</evidence>
<comment type="similarity">
    <text evidence="2 7">Belongs to the DedA family.</text>
</comment>
<keyword evidence="4 7" id="KW-0812">Transmembrane</keyword>
<reference evidence="9 10" key="1">
    <citation type="submission" date="2024-09" db="EMBL/GenBank/DDBJ databases">
        <authorList>
            <person name="Sun Q."/>
            <person name="Mori K."/>
        </authorList>
    </citation>
    <scope>NUCLEOTIDE SEQUENCE [LARGE SCALE GENOMIC DNA]</scope>
    <source>
        <strain evidence="9 10">CCM 8626</strain>
    </source>
</reference>
<feature type="transmembrane region" description="Helical" evidence="7">
    <location>
        <begin position="58"/>
        <end position="83"/>
    </location>
</feature>
<dbReference type="EMBL" id="JBHLXG010000003">
    <property type="protein sequence ID" value="MFC0225799.1"/>
    <property type="molecule type" value="Genomic_DNA"/>
</dbReference>
<feature type="transmembrane region" description="Helical" evidence="7">
    <location>
        <begin position="140"/>
        <end position="160"/>
    </location>
</feature>
<feature type="domain" description="VTT" evidence="8">
    <location>
        <begin position="43"/>
        <end position="160"/>
    </location>
</feature>
<evidence type="ECO:0000256" key="1">
    <source>
        <dbReference type="ARBA" id="ARBA00004651"/>
    </source>
</evidence>
<dbReference type="Pfam" id="PF09335">
    <property type="entry name" value="VTT_dom"/>
    <property type="match status" value="1"/>
</dbReference>
<evidence type="ECO:0000313" key="9">
    <source>
        <dbReference type="EMBL" id="MFC0225799.1"/>
    </source>
</evidence>
<accession>A0ABV6E9Z2</accession>
<evidence type="ECO:0000256" key="3">
    <source>
        <dbReference type="ARBA" id="ARBA00022475"/>
    </source>
</evidence>
<keyword evidence="5 7" id="KW-1133">Transmembrane helix</keyword>
<dbReference type="RefSeq" id="WP_380673428.1">
    <property type="nucleotide sequence ID" value="NZ_CP173186.1"/>
</dbReference>
<comment type="subcellular location">
    <subcellularLocation>
        <location evidence="1 7">Cell membrane</location>
        <topology evidence="1 7">Multi-pass membrane protein</topology>
    </subcellularLocation>
</comment>
<name>A0ABV6E9Z2_9GAMM</name>
<keyword evidence="10" id="KW-1185">Reference proteome</keyword>
<dbReference type="InterPro" id="IPR032818">
    <property type="entry name" value="DedA-like"/>
</dbReference>
<evidence type="ECO:0000256" key="2">
    <source>
        <dbReference type="ARBA" id="ARBA00010792"/>
    </source>
</evidence>
<protein>
    <submittedName>
        <fullName evidence="9">DedA family protein</fullName>
    </submittedName>
</protein>
<keyword evidence="6 7" id="KW-0472">Membrane</keyword>
<organism evidence="9 10">
    <name type="scientific">Serratia aquatilis</name>
    <dbReference type="NCBI Taxonomy" id="1737515"/>
    <lineage>
        <taxon>Bacteria</taxon>
        <taxon>Pseudomonadati</taxon>
        <taxon>Pseudomonadota</taxon>
        <taxon>Gammaproteobacteria</taxon>
        <taxon>Enterobacterales</taxon>
        <taxon>Yersiniaceae</taxon>
        <taxon>Serratia</taxon>
    </lineage>
</organism>
<evidence type="ECO:0000259" key="8">
    <source>
        <dbReference type="Pfam" id="PF09335"/>
    </source>
</evidence>
<dbReference type="InterPro" id="IPR032816">
    <property type="entry name" value="VTT_dom"/>
</dbReference>
<dbReference type="PANTHER" id="PTHR30353">
    <property type="entry name" value="INNER MEMBRANE PROTEIN DEDA-RELATED"/>
    <property type="match status" value="1"/>
</dbReference>
<gene>
    <name evidence="9" type="ORF">ACFFJ3_04650</name>
</gene>
<keyword evidence="3 7" id="KW-1003">Cell membrane</keyword>
<evidence type="ECO:0000256" key="6">
    <source>
        <dbReference type="ARBA" id="ARBA00023136"/>
    </source>
</evidence>
<feature type="transmembrane region" description="Helical" evidence="7">
    <location>
        <begin position="110"/>
        <end position="128"/>
    </location>
</feature>
<proteinExistence type="inferred from homology"/>
<feature type="transmembrane region" description="Helical" evidence="7">
    <location>
        <begin position="18"/>
        <end position="38"/>
    </location>
</feature>
<dbReference type="PANTHER" id="PTHR30353:SF15">
    <property type="entry name" value="INNER MEMBRANE PROTEIN YABI"/>
    <property type="match status" value="1"/>
</dbReference>
<dbReference type="Proteomes" id="UP001589792">
    <property type="component" value="Unassembled WGS sequence"/>
</dbReference>
<evidence type="ECO:0000256" key="5">
    <source>
        <dbReference type="ARBA" id="ARBA00022989"/>
    </source>
</evidence>
<comment type="caution">
    <text evidence="9">The sequence shown here is derived from an EMBL/GenBank/DDBJ whole genome shotgun (WGS) entry which is preliminary data.</text>
</comment>
<evidence type="ECO:0000256" key="4">
    <source>
        <dbReference type="ARBA" id="ARBA00022692"/>
    </source>
</evidence>
<evidence type="ECO:0000256" key="7">
    <source>
        <dbReference type="RuleBase" id="RU367016"/>
    </source>
</evidence>
<sequence length="167" mass="18447">MNELENLLINYMPDCKKLLVLIFLFAMGKSMAFVSPFLPPASVTLLLGISLGKSMMPLLPIWCMITLGATLGSVLSFHFGAFLQHKSAILLLPAKYHPPMFKAKIALEKYGSLLLFSSRFVAILRYIVPFVAGTLRFPCKQVYCVMTISAAMWACILIAISKALPTL</sequence>